<evidence type="ECO:0000259" key="1">
    <source>
        <dbReference type="Pfam" id="PF05699"/>
    </source>
</evidence>
<name>A0A9P0DC54_9CUCU</name>
<dbReference type="Pfam" id="PF05699">
    <property type="entry name" value="Dimer_Tnp_hAT"/>
    <property type="match status" value="1"/>
</dbReference>
<dbReference type="InterPro" id="IPR008906">
    <property type="entry name" value="HATC_C_dom"/>
</dbReference>
<feature type="domain" description="HAT C-terminal dimerisation" evidence="1">
    <location>
        <begin position="562"/>
        <end position="631"/>
    </location>
</feature>
<dbReference type="PANTHER" id="PTHR37162">
    <property type="entry name" value="HAT FAMILY DIMERISATION DOMAINCONTAINING PROTEIN-RELATED"/>
    <property type="match status" value="1"/>
</dbReference>
<sequence length="669" mass="76982">MDQWLKKSSTKKLVFNYAENEEEGYSTENEKKKQKIKMKSVKGVKKTFKKKFMHDWLKLPEFKEWLLKGNSDDNAICKVCNVVMKAGKSELKKHSAGKIHTKNMSNISQPSISTFVSENTKLKNTEAAICSYIVENNLPISSVEPLIELIKSLPEKSIISEISLGKQKATIVIRNGLRPFFNQELVSELKQHLYSIYIDETTDVSVKKQLAILVSYCHNFETKVDVIDVVDCPDGTAIALYTQLLNILKENNIPLQNWIGFCADTTSVMMGPHNSVSQLIKAHYPQLSNSLEDLCRNVYNHFGRSPKNTAAFKEFQAFYEVKPHKMLRACQTRWLSLQACVGRILEQWDSLTHYWRLLNFEDPTHANCHTLQTLENPLIKCQMHFVNYSLGLFNDFNCMFQADYPQFSELKTQIEELIKTLALNFMNRNYVKRTPASQINPHQTEEHLDLKHVYLGVDATNLLSEVENKKSAEVQKILESAKMFYIESIAQINKRFVFEDVHNDSSFLNPKNANDLTPASLYAIAKKYIPSHINVDFTELDKEWRNQSLLSDMDANDSTDTVLYWKNIFEKKNFEGGRKFVHLPILVNYFMSLPFSNAAVERLFSAVKNIKTDKRNRLENETLSSILCVKYGLRRTGKTSVQLMKNQFEVPHLKFVQASATASQAKKIR</sequence>
<dbReference type="PANTHER" id="PTHR37162:SF1">
    <property type="entry name" value="BED-TYPE DOMAIN-CONTAINING PROTEIN"/>
    <property type="match status" value="1"/>
</dbReference>
<keyword evidence="3" id="KW-1185">Reference proteome</keyword>
<protein>
    <recommendedName>
        <fullName evidence="1">HAT C-terminal dimerisation domain-containing protein</fullName>
    </recommendedName>
</protein>
<dbReference type="GO" id="GO:0046983">
    <property type="term" value="F:protein dimerization activity"/>
    <property type="evidence" value="ECO:0007669"/>
    <property type="project" value="InterPro"/>
</dbReference>
<dbReference type="Proteomes" id="UP001153636">
    <property type="component" value="Chromosome 7"/>
</dbReference>
<dbReference type="SUPFAM" id="SSF53098">
    <property type="entry name" value="Ribonuclease H-like"/>
    <property type="match status" value="1"/>
</dbReference>
<dbReference type="AlphaFoldDB" id="A0A9P0DC54"/>
<organism evidence="2 3">
    <name type="scientific">Psylliodes chrysocephalus</name>
    <dbReference type="NCBI Taxonomy" id="3402493"/>
    <lineage>
        <taxon>Eukaryota</taxon>
        <taxon>Metazoa</taxon>
        <taxon>Ecdysozoa</taxon>
        <taxon>Arthropoda</taxon>
        <taxon>Hexapoda</taxon>
        <taxon>Insecta</taxon>
        <taxon>Pterygota</taxon>
        <taxon>Neoptera</taxon>
        <taxon>Endopterygota</taxon>
        <taxon>Coleoptera</taxon>
        <taxon>Polyphaga</taxon>
        <taxon>Cucujiformia</taxon>
        <taxon>Chrysomeloidea</taxon>
        <taxon>Chrysomelidae</taxon>
        <taxon>Galerucinae</taxon>
        <taxon>Alticini</taxon>
        <taxon>Psylliodes</taxon>
    </lineage>
</organism>
<gene>
    <name evidence="2" type="ORF">PSYICH_LOCUS13239</name>
</gene>
<evidence type="ECO:0000313" key="2">
    <source>
        <dbReference type="EMBL" id="CAH1113682.1"/>
    </source>
</evidence>
<accession>A0A9P0DC54</accession>
<dbReference type="OrthoDB" id="10062780at2759"/>
<proteinExistence type="predicted"/>
<evidence type="ECO:0000313" key="3">
    <source>
        <dbReference type="Proteomes" id="UP001153636"/>
    </source>
</evidence>
<reference evidence="2" key="1">
    <citation type="submission" date="2022-01" db="EMBL/GenBank/DDBJ databases">
        <authorList>
            <person name="King R."/>
        </authorList>
    </citation>
    <scope>NUCLEOTIDE SEQUENCE</scope>
</reference>
<dbReference type="InterPro" id="IPR012337">
    <property type="entry name" value="RNaseH-like_sf"/>
</dbReference>
<dbReference type="EMBL" id="OV651819">
    <property type="protein sequence ID" value="CAH1113682.1"/>
    <property type="molecule type" value="Genomic_DNA"/>
</dbReference>